<organism evidence="1 2">
    <name type="scientific">Desulfarculus baarsii (strain ATCC 33931 / DSM 2075 / LMG 7858 / VKM B-1802 / 2st14)</name>
    <dbReference type="NCBI Taxonomy" id="644282"/>
    <lineage>
        <taxon>Bacteria</taxon>
        <taxon>Pseudomonadati</taxon>
        <taxon>Thermodesulfobacteriota</taxon>
        <taxon>Desulfarculia</taxon>
        <taxon>Desulfarculales</taxon>
        <taxon>Desulfarculaceae</taxon>
        <taxon>Desulfarculus</taxon>
    </lineage>
</organism>
<dbReference type="Gene3D" id="3.40.50.300">
    <property type="entry name" value="P-loop containing nucleotide triphosphate hydrolases"/>
    <property type="match status" value="1"/>
</dbReference>
<evidence type="ECO:0008006" key="3">
    <source>
        <dbReference type="Google" id="ProtNLM"/>
    </source>
</evidence>
<dbReference type="RefSeq" id="WP_013258975.1">
    <property type="nucleotide sequence ID" value="NC_014365.1"/>
</dbReference>
<dbReference type="Proteomes" id="UP000009047">
    <property type="component" value="Chromosome"/>
</dbReference>
<gene>
    <name evidence="1" type="ordered locus">Deba_2170</name>
</gene>
<reference evidence="1 2" key="1">
    <citation type="journal article" date="2010" name="Stand. Genomic Sci.">
        <title>Complete genome sequence of Desulfarculus baarsii type strain (2st14).</title>
        <authorList>
            <person name="Sun H."/>
            <person name="Spring S."/>
            <person name="Lapidus A."/>
            <person name="Davenport K."/>
            <person name="Del Rio T.G."/>
            <person name="Tice H."/>
            <person name="Nolan M."/>
            <person name="Copeland A."/>
            <person name="Cheng J.F."/>
            <person name="Lucas S."/>
            <person name="Tapia R."/>
            <person name="Goodwin L."/>
            <person name="Pitluck S."/>
            <person name="Ivanova N."/>
            <person name="Pagani I."/>
            <person name="Mavromatis K."/>
            <person name="Ovchinnikova G."/>
            <person name="Pati A."/>
            <person name="Chen A."/>
            <person name="Palaniappan K."/>
            <person name="Hauser L."/>
            <person name="Chang Y.J."/>
            <person name="Jeffries C.D."/>
            <person name="Detter J.C."/>
            <person name="Han C."/>
            <person name="Rohde M."/>
            <person name="Brambilla E."/>
            <person name="Goker M."/>
            <person name="Woyke T."/>
            <person name="Bristow J."/>
            <person name="Eisen J.A."/>
            <person name="Markowitz V."/>
            <person name="Hugenholtz P."/>
            <person name="Kyrpides N.C."/>
            <person name="Klenk H.P."/>
            <person name="Land M."/>
        </authorList>
    </citation>
    <scope>NUCLEOTIDE SEQUENCE [LARGE SCALE GENOMIC DNA]</scope>
    <source>
        <strain evidence="2">ATCC 33931 / DSM 2075 / LMG 7858 / VKM B-1802 / 2st14</strain>
    </source>
</reference>
<dbReference type="AlphaFoldDB" id="E1QIZ1"/>
<protein>
    <recommendedName>
        <fullName evidence="3">Sulfotransferase</fullName>
    </recommendedName>
</protein>
<sequence>MFDRIIWISGMPRSGTNWLAQIMASNPMVRLKLCPLFSYEFKNAMDLDSSPAQWAEFFTKVYQTPSEYMDQDYLRRDGLAPLFLEREPNPSVLAIKSNRFHHLSRSILEKHPGVTFVGIVRHPCATIHSWLTNPLEFPADCHPRQQWRDGACRKTGPGEFWGFDDWKKVTAMFLDLAQRFPQRFLLVRYESIVFDAQGQIKQLFERLGLGWPAQTRRFLKESQSTHNPHKRAVHKNPAVATRWKTEMDPGMVKTILDELRGTPLECFLGRENQ</sequence>
<dbReference type="STRING" id="644282.Deba_2170"/>
<accession>E1QIZ1</accession>
<dbReference type="InterPro" id="IPR027417">
    <property type="entry name" value="P-loop_NTPase"/>
</dbReference>
<name>E1QIZ1_DESB2</name>
<dbReference type="HOGENOM" id="CLU_1017964_0_0_7"/>
<dbReference type="KEGG" id="dbr:Deba_2170"/>
<dbReference type="SUPFAM" id="SSF52540">
    <property type="entry name" value="P-loop containing nucleoside triphosphate hydrolases"/>
    <property type="match status" value="1"/>
</dbReference>
<dbReference type="EMBL" id="CP002085">
    <property type="protein sequence ID" value="ADK85534.1"/>
    <property type="molecule type" value="Genomic_DNA"/>
</dbReference>
<evidence type="ECO:0000313" key="1">
    <source>
        <dbReference type="EMBL" id="ADK85534.1"/>
    </source>
</evidence>
<keyword evidence="2" id="KW-1185">Reference proteome</keyword>
<dbReference type="OrthoDB" id="9815894at2"/>
<evidence type="ECO:0000313" key="2">
    <source>
        <dbReference type="Proteomes" id="UP000009047"/>
    </source>
</evidence>
<dbReference type="eggNOG" id="ENOG50327NJ">
    <property type="taxonomic scope" value="Bacteria"/>
</dbReference>
<proteinExistence type="predicted"/>
<dbReference type="Pfam" id="PF13469">
    <property type="entry name" value="Sulfotransfer_3"/>
    <property type="match status" value="1"/>
</dbReference>